<evidence type="ECO:0000256" key="1">
    <source>
        <dbReference type="ARBA" id="ARBA00001927"/>
    </source>
</evidence>
<dbReference type="InterPro" id="IPR009051">
    <property type="entry name" value="Helical_ferredxn"/>
</dbReference>
<dbReference type="InterPro" id="IPR017896">
    <property type="entry name" value="4Fe4S_Fe-S-bd"/>
</dbReference>
<proteinExistence type="inferred from homology"/>
<name>A0A923E2I4_9ACTO</name>
<organism evidence="9 10">
    <name type="scientific">Schaalia hyovaginalis</name>
    <dbReference type="NCBI Taxonomy" id="29316"/>
    <lineage>
        <taxon>Bacteria</taxon>
        <taxon>Bacillati</taxon>
        <taxon>Actinomycetota</taxon>
        <taxon>Actinomycetes</taxon>
        <taxon>Actinomycetales</taxon>
        <taxon>Actinomycetaceae</taxon>
        <taxon>Schaalia</taxon>
    </lineage>
</organism>
<dbReference type="InterPro" id="IPR001041">
    <property type="entry name" value="2Fe-2S_ferredoxin-type"/>
</dbReference>
<protein>
    <submittedName>
        <fullName evidence="9">Succinate dehydrogenase / fumarate reductase iron-sulfur subunit</fullName>
        <ecNumber evidence="9">1.3.5.1</ecNumber>
        <ecNumber evidence="9">1.3.5.4</ecNumber>
    </submittedName>
</protein>
<dbReference type="Gene3D" id="3.10.20.30">
    <property type="match status" value="1"/>
</dbReference>
<comment type="cofactor">
    <cofactor evidence="6">
        <name>[2Fe-2S] cluster</name>
        <dbReference type="ChEBI" id="CHEBI:190135"/>
    </cofactor>
</comment>
<evidence type="ECO:0000256" key="3">
    <source>
        <dbReference type="ARBA" id="ARBA00022723"/>
    </source>
</evidence>
<evidence type="ECO:0000313" key="9">
    <source>
        <dbReference type="EMBL" id="MBB6334796.1"/>
    </source>
</evidence>
<accession>A0A923E2I4</accession>
<feature type="domain" description="4Fe-4S ferredoxin-type" evidence="8">
    <location>
        <begin position="150"/>
        <end position="179"/>
    </location>
</feature>
<dbReference type="GO" id="GO:0009055">
    <property type="term" value="F:electron transfer activity"/>
    <property type="evidence" value="ECO:0007669"/>
    <property type="project" value="InterPro"/>
</dbReference>
<dbReference type="Pfam" id="PF12838">
    <property type="entry name" value="Fer4_7"/>
    <property type="match status" value="1"/>
</dbReference>
<gene>
    <name evidence="9" type="ORF">HD592_001361</name>
</gene>
<dbReference type="InterPro" id="IPR006058">
    <property type="entry name" value="2Fe2S_fd_BS"/>
</dbReference>
<dbReference type="PANTHER" id="PTHR11921:SF41">
    <property type="entry name" value="SUCCINATE DEHYDROGENASE"/>
    <property type="match status" value="1"/>
</dbReference>
<dbReference type="GO" id="GO:0008177">
    <property type="term" value="F:succinate dehydrogenase (quinone) activity"/>
    <property type="evidence" value="ECO:0007669"/>
    <property type="project" value="UniProtKB-EC"/>
</dbReference>
<dbReference type="InterPro" id="IPR025192">
    <property type="entry name" value="Succ_DH/fum_Rdtase_N"/>
</dbReference>
<evidence type="ECO:0000259" key="8">
    <source>
        <dbReference type="PROSITE" id="PS51379"/>
    </source>
</evidence>
<dbReference type="Gene3D" id="1.10.1060.10">
    <property type="entry name" value="Alpha-helical ferredoxin"/>
    <property type="match status" value="1"/>
</dbReference>
<dbReference type="PROSITE" id="PS51085">
    <property type="entry name" value="2FE2S_FER_2"/>
    <property type="match status" value="1"/>
</dbReference>
<evidence type="ECO:0000256" key="2">
    <source>
        <dbReference type="ARBA" id="ARBA00009433"/>
    </source>
</evidence>
<evidence type="ECO:0000259" key="7">
    <source>
        <dbReference type="PROSITE" id="PS51085"/>
    </source>
</evidence>
<dbReference type="EMBL" id="JACHMK010000001">
    <property type="protein sequence ID" value="MBB6334796.1"/>
    <property type="molecule type" value="Genomic_DNA"/>
</dbReference>
<comment type="similarity">
    <text evidence="2">Belongs to the succinate dehydrogenase/fumarate reductase iron-sulfur protein family.</text>
</comment>
<keyword evidence="3" id="KW-0479">Metal-binding</keyword>
<dbReference type="PROSITE" id="PS00197">
    <property type="entry name" value="2FE2S_FER_1"/>
    <property type="match status" value="1"/>
</dbReference>
<evidence type="ECO:0000256" key="6">
    <source>
        <dbReference type="ARBA" id="ARBA00034078"/>
    </source>
</evidence>
<dbReference type="Proteomes" id="UP000617426">
    <property type="component" value="Unassembled WGS sequence"/>
</dbReference>
<dbReference type="PANTHER" id="PTHR11921">
    <property type="entry name" value="SUCCINATE DEHYDROGENASE IRON-SULFUR PROTEIN"/>
    <property type="match status" value="1"/>
</dbReference>
<keyword evidence="5" id="KW-0411">Iron-sulfur</keyword>
<dbReference type="Pfam" id="PF13085">
    <property type="entry name" value="Fer2_3"/>
    <property type="match status" value="1"/>
</dbReference>
<keyword evidence="10" id="KW-1185">Reference proteome</keyword>
<dbReference type="NCBIfam" id="NF005746">
    <property type="entry name" value="PRK07570.1"/>
    <property type="match status" value="1"/>
</dbReference>
<dbReference type="PROSITE" id="PS51379">
    <property type="entry name" value="4FE4S_FER_2"/>
    <property type="match status" value="1"/>
</dbReference>
<evidence type="ECO:0000313" key="10">
    <source>
        <dbReference type="Proteomes" id="UP000617426"/>
    </source>
</evidence>
<dbReference type="EC" id="1.3.5.4" evidence="9"/>
<dbReference type="EC" id="1.3.5.1" evidence="9"/>
<feature type="domain" description="2Fe-2S ferredoxin-type" evidence="7">
    <location>
        <begin position="1"/>
        <end position="103"/>
    </location>
</feature>
<evidence type="ECO:0000256" key="5">
    <source>
        <dbReference type="ARBA" id="ARBA00023014"/>
    </source>
</evidence>
<reference evidence="9" key="1">
    <citation type="submission" date="2020-08" db="EMBL/GenBank/DDBJ databases">
        <title>Sequencing the genomes of 1000 actinobacteria strains.</title>
        <authorList>
            <person name="Klenk H.-P."/>
        </authorList>
    </citation>
    <scope>NUCLEOTIDE SEQUENCE</scope>
    <source>
        <strain evidence="9">DSM 10695</strain>
    </source>
</reference>
<keyword evidence="4" id="KW-0408">Iron</keyword>
<dbReference type="AlphaFoldDB" id="A0A923E2I4"/>
<dbReference type="InterPro" id="IPR017900">
    <property type="entry name" value="4Fe4S_Fe_S_CS"/>
</dbReference>
<dbReference type="RefSeq" id="WP_184452790.1">
    <property type="nucleotide sequence ID" value="NZ_JACHMK010000001.1"/>
</dbReference>
<comment type="cofactor">
    <cofactor evidence="1">
        <name>[3Fe-4S] cluster</name>
        <dbReference type="ChEBI" id="CHEBI:21137"/>
    </cofactor>
</comment>
<dbReference type="GO" id="GO:0046872">
    <property type="term" value="F:metal ion binding"/>
    <property type="evidence" value="ECO:0007669"/>
    <property type="project" value="UniProtKB-KW"/>
</dbReference>
<evidence type="ECO:0000256" key="4">
    <source>
        <dbReference type="ARBA" id="ARBA00023004"/>
    </source>
</evidence>
<dbReference type="GO" id="GO:0009060">
    <property type="term" value="P:aerobic respiration"/>
    <property type="evidence" value="ECO:0007669"/>
    <property type="project" value="TreeGrafter"/>
</dbReference>
<dbReference type="GO" id="GO:0022904">
    <property type="term" value="P:respiratory electron transport chain"/>
    <property type="evidence" value="ECO:0007669"/>
    <property type="project" value="TreeGrafter"/>
</dbReference>
<dbReference type="InterPro" id="IPR012675">
    <property type="entry name" value="Beta-grasp_dom_sf"/>
</dbReference>
<keyword evidence="9" id="KW-0560">Oxidoreductase</keyword>
<dbReference type="PROSITE" id="PS00198">
    <property type="entry name" value="4FE4S_FER_1"/>
    <property type="match status" value="1"/>
</dbReference>
<dbReference type="GO" id="GO:0051537">
    <property type="term" value="F:2 iron, 2 sulfur cluster binding"/>
    <property type="evidence" value="ECO:0007669"/>
    <property type="project" value="InterPro"/>
</dbReference>
<dbReference type="InterPro" id="IPR050573">
    <property type="entry name" value="SDH/FRD_Iron-Sulfur"/>
</dbReference>
<dbReference type="SUPFAM" id="SSF54292">
    <property type="entry name" value="2Fe-2S ferredoxin-like"/>
    <property type="match status" value="1"/>
</dbReference>
<dbReference type="InterPro" id="IPR036010">
    <property type="entry name" value="2Fe-2S_ferredoxin-like_sf"/>
</dbReference>
<sequence>MKLTIRVWRQPSSDRPGFFEEHVLEEADARMSVLELLDALNERLSEQGLAPVAFDSDCREGVCGACGLLVDGRPNGSGDNLPACHQRIGTRREGGTVTIEPFRSAVMPVVKDLVVDRCALDFLQGEAGASAAATGRAPDADAVPVARDAAERALDLGACIGCGSCVAACPNGSAALYAGARLASLALAPIPAKQRRARARAMARAVEIFGPCSGYGECALVCPAGIPLAVTGFVTRERWGALFAGEDE</sequence>
<dbReference type="SUPFAM" id="SSF46548">
    <property type="entry name" value="alpha-helical ferredoxin"/>
    <property type="match status" value="1"/>
</dbReference>
<comment type="caution">
    <text evidence="9">The sequence shown here is derived from an EMBL/GenBank/DDBJ whole genome shotgun (WGS) entry which is preliminary data.</text>
</comment>